<protein>
    <submittedName>
        <fullName evidence="2">Phosphotransferase family protein</fullName>
    </submittedName>
</protein>
<evidence type="ECO:0000313" key="3">
    <source>
        <dbReference type="Proteomes" id="UP001500842"/>
    </source>
</evidence>
<dbReference type="Proteomes" id="UP001500842">
    <property type="component" value="Unassembled WGS sequence"/>
</dbReference>
<dbReference type="CDD" id="cd05154">
    <property type="entry name" value="ACAD10_11_N-like"/>
    <property type="match status" value="1"/>
</dbReference>
<dbReference type="InterPro" id="IPR041726">
    <property type="entry name" value="ACAD10_11_N"/>
</dbReference>
<dbReference type="SUPFAM" id="SSF56112">
    <property type="entry name" value="Protein kinase-like (PK-like)"/>
    <property type="match status" value="1"/>
</dbReference>
<dbReference type="PANTHER" id="PTHR21310">
    <property type="entry name" value="AMINOGLYCOSIDE PHOSPHOTRANSFERASE-RELATED-RELATED"/>
    <property type="match status" value="1"/>
</dbReference>
<gene>
    <name evidence="2" type="ORF">GCM10009788_14150</name>
</gene>
<dbReference type="InterPro" id="IPR011009">
    <property type="entry name" value="Kinase-like_dom_sf"/>
</dbReference>
<proteinExistence type="predicted"/>
<dbReference type="Gene3D" id="3.90.1200.10">
    <property type="match status" value="1"/>
</dbReference>
<dbReference type="Pfam" id="PF01636">
    <property type="entry name" value="APH"/>
    <property type="match status" value="1"/>
</dbReference>
<keyword evidence="3" id="KW-1185">Reference proteome</keyword>
<dbReference type="Gene3D" id="3.30.200.20">
    <property type="entry name" value="Phosphorylase Kinase, domain 1"/>
    <property type="match status" value="1"/>
</dbReference>
<comment type="caution">
    <text evidence="2">The sequence shown here is derived from an EMBL/GenBank/DDBJ whole genome shotgun (WGS) entry which is preliminary data.</text>
</comment>
<dbReference type="EMBL" id="BAAAOR010000011">
    <property type="protein sequence ID" value="GAA1510945.1"/>
    <property type="molecule type" value="Genomic_DNA"/>
</dbReference>
<organism evidence="2 3">
    <name type="scientific">Nocardioides humi</name>
    <dbReference type="NCBI Taxonomy" id="449461"/>
    <lineage>
        <taxon>Bacteria</taxon>
        <taxon>Bacillati</taxon>
        <taxon>Actinomycetota</taxon>
        <taxon>Actinomycetes</taxon>
        <taxon>Propionibacteriales</taxon>
        <taxon>Nocardioidaceae</taxon>
        <taxon>Nocardioides</taxon>
    </lineage>
</organism>
<dbReference type="InterPro" id="IPR002575">
    <property type="entry name" value="Aminoglycoside_PTrfase"/>
</dbReference>
<accession>A0ABN2A427</accession>
<evidence type="ECO:0000313" key="2">
    <source>
        <dbReference type="EMBL" id="GAA1510945.1"/>
    </source>
</evidence>
<reference evidence="2 3" key="1">
    <citation type="journal article" date="2019" name="Int. J. Syst. Evol. Microbiol.">
        <title>The Global Catalogue of Microorganisms (GCM) 10K type strain sequencing project: providing services to taxonomists for standard genome sequencing and annotation.</title>
        <authorList>
            <consortium name="The Broad Institute Genomics Platform"/>
            <consortium name="The Broad Institute Genome Sequencing Center for Infectious Disease"/>
            <person name="Wu L."/>
            <person name="Ma J."/>
        </authorList>
    </citation>
    <scope>NUCLEOTIDE SEQUENCE [LARGE SCALE GENOMIC DNA]</scope>
    <source>
        <strain evidence="2 3">JCM 14942</strain>
    </source>
</reference>
<evidence type="ECO:0000259" key="1">
    <source>
        <dbReference type="Pfam" id="PF01636"/>
    </source>
</evidence>
<dbReference type="InterPro" id="IPR051678">
    <property type="entry name" value="AGP_Transferase"/>
</dbReference>
<sequence>MTTEVTDGDIVTDLEAVLRETLGLADASVSDLAPFGDGHSGETYSFVLASPAALSRLVLRLSPAGVPPRGPADVGRQGRIMAALQAAGAPAPRVLACSSEPRLAGRAFAVMELVEGRSWSDFRAGAGDAATAAAAVAALKVIQSVPLDRTSLSLADADGDPLAEVRRWEPLLVRAEEDLHRPGEALADRLAAGAGDAGAAAPVLVHGDFHYGNLMFGDDGVVAVLDWEIAGVGHPATDLACLAVASLRRRYAPDPNPTGSIEIPLGELGRTYGIGARELAWHVAASCYKYAAIVGYNLRLHRRGKKHDPIYESLQHTARALLDDGLTLLRDGIDSF</sequence>
<feature type="domain" description="Aminoglycoside phosphotransferase" evidence="1">
    <location>
        <begin position="32"/>
        <end position="252"/>
    </location>
</feature>
<dbReference type="PANTHER" id="PTHR21310:SF40">
    <property type="entry name" value="AMINOGLYCOSIDE PHOSPHOTRANSFERASE DOMAIN-CONTAINING PROTEIN-RELATED"/>
    <property type="match status" value="1"/>
</dbReference>
<name>A0ABN2A427_9ACTN</name>